<reference evidence="1" key="1">
    <citation type="submission" date="2020-11" db="EMBL/GenBank/DDBJ databases">
        <authorList>
            <consortium name="DOE Joint Genome Institute"/>
            <person name="Ahrendt S."/>
            <person name="Riley R."/>
            <person name="Andreopoulos W."/>
            <person name="Labutti K."/>
            <person name="Pangilinan J."/>
            <person name="Ruiz-Duenas F.J."/>
            <person name="Barrasa J.M."/>
            <person name="Sanchez-Garcia M."/>
            <person name="Camarero S."/>
            <person name="Miyauchi S."/>
            <person name="Serrano A."/>
            <person name="Linde D."/>
            <person name="Babiker R."/>
            <person name="Drula E."/>
            <person name="Ayuso-Fernandez I."/>
            <person name="Pacheco R."/>
            <person name="Padilla G."/>
            <person name="Ferreira P."/>
            <person name="Barriuso J."/>
            <person name="Kellner H."/>
            <person name="Castanera R."/>
            <person name="Alfaro M."/>
            <person name="Ramirez L."/>
            <person name="Pisabarro A.G."/>
            <person name="Kuo A."/>
            <person name="Tritt A."/>
            <person name="Lipzen A."/>
            <person name="He G."/>
            <person name="Yan M."/>
            <person name="Ng V."/>
            <person name="Cullen D."/>
            <person name="Martin F."/>
            <person name="Rosso M.-N."/>
            <person name="Henrissat B."/>
            <person name="Hibbett D."/>
            <person name="Martinez A.T."/>
            <person name="Grigoriev I.V."/>
        </authorList>
    </citation>
    <scope>NUCLEOTIDE SEQUENCE</scope>
    <source>
        <strain evidence="1">AH 40177</strain>
    </source>
</reference>
<accession>A0A9P5PV65</accession>
<evidence type="ECO:0000313" key="1">
    <source>
        <dbReference type="EMBL" id="KAF9073041.1"/>
    </source>
</evidence>
<dbReference type="EMBL" id="JADNRY010000020">
    <property type="protein sequence ID" value="KAF9073041.1"/>
    <property type="molecule type" value="Genomic_DNA"/>
</dbReference>
<evidence type="ECO:0000313" key="2">
    <source>
        <dbReference type="Proteomes" id="UP000772434"/>
    </source>
</evidence>
<gene>
    <name evidence="1" type="ORF">BDP27DRAFT_1319316</name>
</gene>
<proteinExistence type="predicted"/>
<dbReference type="AlphaFoldDB" id="A0A9P5PV65"/>
<sequence>MPSSRTTAIPRNTGIGTSMIFPQTQSPSAAHYLALPLPKHVSLSFFISIRLYLFPAFADTSITRQKHGFYWRKSPGNVSTRFGPTILRCKSFLLHGRFADTSVNSVRPLQRIVGVMSLGQCRTNLRSATERDIFFHSDQQVLSCPPRGL</sequence>
<organism evidence="1 2">
    <name type="scientific">Rhodocollybia butyracea</name>
    <dbReference type="NCBI Taxonomy" id="206335"/>
    <lineage>
        <taxon>Eukaryota</taxon>
        <taxon>Fungi</taxon>
        <taxon>Dikarya</taxon>
        <taxon>Basidiomycota</taxon>
        <taxon>Agaricomycotina</taxon>
        <taxon>Agaricomycetes</taxon>
        <taxon>Agaricomycetidae</taxon>
        <taxon>Agaricales</taxon>
        <taxon>Marasmiineae</taxon>
        <taxon>Omphalotaceae</taxon>
        <taxon>Rhodocollybia</taxon>
    </lineage>
</organism>
<keyword evidence="2" id="KW-1185">Reference proteome</keyword>
<protein>
    <submittedName>
        <fullName evidence="1">Uncharacterized protein</fullName>
    </submittedName>
</protein>
<name>A0A9P5PV65_9AGAR</name>
<comment type="caution">
    <text evidence="1">The sequence shown here is derived from an EMBL/GenBank/DDBJ whole genome shotgun (WGS) entry which is preliminary data.</text>
</comment>
<dbReference type="Proteomes" id="UP000772434">
    <property type="component" value="Unassembled WGS sequence"/>
</dbReference>